<evidence type="ECO:0000256" key="8">
    <source>
        <dbReference type="ARBA" id="ARBA00030003"/>
    </source>
</evidence>
<evidence type="ECO:0000256" key="5">
    <source>
        <dbReference type="ARBA" id="ARBA00023029"/>
    </source>
</evidence>
<dbReference type="CDD" id="cd03362">
    <property type="entry name" value="TOPRIM_TopoIA_TopoIII"/>
    <property type="match status" value="1"/>
</dbReference>
<dbReference type="Pfam" id="PF01131">
    <property type="entry name" value="Topoisom_bac"/>
    <property type="match status" value="1"/>
</dbReference>
<dbReference type="NCBIfam" id="TIGR01056">
    <property type="entry name" value="topB"/>
    <property type="match status" value="1"/>
</dbReference>
<dbReference type="InterPro" id="IPR013825">
    <property type="entry name" value="Topo_IA_cen_sub2"/>
</dbReference>
<proteinExistence type="inferred from homology"/>
<evidence type="ECO:0000259" key="14">
    <source>
        <dbReference type="PROSITE" id="PS52039"/>
    </source>
</evidence>
<dbReference type="EMBL" id="LWRY01000186">
    <property type="protein sequence ID" value="OCX69934.1"/>
    <property type="molecule type" value="Genomic_DNA"/>
</dbReference>
<dbReference type="PROSITE" id="PS52039">
    <property type="entry name" value="TOPO_IA_2"/>
    <property type="match status" value="1"/>
</dbReference>
<dbReference type="InterPro" id="IPR003601">
    <property type="entry name" value="Topo_IA_2"/>
</dbReference>
<evidence type="ECO:0000256" key="11">
    <source>
        <dbReference type="ARBA" id="ARBA00032877"/>
    </source>
</evidence>
<comment type="caution">
    <text evidence="15">The sequence shown here is derived from an EMBL/GenBank/DDBJ whole genome shotgun (WGS) entry which is preliminary data.</text>
</comment>
<dbReference type="GO" id="GO:0046872">
    <property type="term" value="F:metal ion binding"/>
    <property type="evidence" value="ECO:0007669"/>
    <property type="project" value="UniProtKB-KW"/>
</dbReference>
<dbReference type="OrthoDB" id="9803554at2"/>
<dbReference type="Gene3D" id="1.10.290.10">
    <property type="entry name" value="Topoisomerase I, domain 4"/>
    <property type="match status" value="1"/>
</dbReference>
<feature type="domain" description="Toprim" evidence="13">
    <location>
        <begin position="1"/>
        <end position="141"/>
    </location>
</feature>
<dbReference type="InterPro" id="IPR034144">
    <property type="entry name" value="TOPRIM_TopoIII"/>
</dbReference>
<keyword evidence="7 15" id="KW-0413">Isomerase</keyword>
<name>A0A1C2IYU9_ACITH</name>
<keyword evidence="5" id="KW-0799">Topoisomerase</keyword>
<dbReference type="GO" id="GO:0006281">
    <property type="term" value="P:DNA repair"/>
    <property type="evidence" value="ECO:0007669"/>
    <property type="project" value="TreeGrafter"/>
</dbReference>
<keyword evidence="4" id="KW-0479">Metal-binding</keyword>
<dbReference type="PROSITE" id="PS50880">
    <property type="entry name" value="TOPRIM"/>
    <property type="match status" value="1"/>
</dbReference>
<evidence type="ECO:0000256" key="12">
    <source>
        <dbReference type="SAM" id="MobiDB-lite"/>
    </source>
</evidence>
<evidence type="ECO:0000256" key="2">
    <source>
        <dbReference type="ARBA" id="ARBA00009446"/>
    </source>
</evidence>
<evidence type="ECO:0000256" key="6">
    <source>
        <dbReference type="ARBA" id="ARBA00023125"/>
    </source>
</evidence>
<dbReference type="RefSeq" id="WP_065974650.1">
    <property type="nucleotide sequence ID" value="NZ_LWRY01000186.1"/>
</dbReference>
<dbReference type="Gene3D" id="1.10.460.10">
    <property type="entry name" value="Topoisomerase I, domain 2"/>
    <property type="match status" value="1"/>
</dbReference>
<dbReference type="NCBIfam" id="NF005829">
    <property type="entry name" value="PRK07726.1"/>
    <property type="match status" value="1"/>
</dbReference>
<dbReference type="SMART" id="SM00437">
    <property type="entry name" value="TOP1Ac"/>
    <property type="match status" value="1"/>
</dbReference>
<dbReference type="InterPro" id="IPR023405">
    <property type="entry name" value="Topo_IA_core_domain"/>
</dbReference>
<dbReference type="InterPro" id="IPR000380">
    <property type="entry name" value="Topo_IA"/>
</dbReference>
<dbReference type="InterPro" id="IPR003602">
    <property type="entry name" value="Topo_IA_DNA-bd_dom"/>
</dbReference>
<comment type="catalytic activity">
    <reaction evidence="1">
        <text>ATP-independent breakage of single-stranded DNA, followed by passage and rejoining.</text>
        <dbReference type="EC" id="5.6.2.1"/>
    </reaction>
</comment>
<accession>A0A1C2IYU9</accession>
<dbReference type="GO" id="GO:0043597">
    <property type="term" value="C:cytoplasmic replication fork"/>
    <property type="evidence" value="ECO:0007669"/>
    <property type="project" value="TreeGrafter"/>
</dbReference>
<dbReference type="InterPro" id="IPR006171">
    <property type="entry name" value="TOPRIM_dom"/>
</dbReference>
<evidence type="ECO:0000313" key="16">
    <source>
        <dbReference type="Proteomes" id="UP000095008"/>
    </source>
</evidence>
<evidence type="ECO:0000256" key="3">
    <source>
        <dbReference type="ARBA" id="ARBA00012891"/>
    </source>
</evidence>
<keyword evidence="16" id="KW-1185">Reference proteome</keyword>
<evidence type="ECO:0000256" key="9">
    <source>
        <dbReference type="ARBA" id="ARBA00031985"/>
    </source>
</evidence>
<keyword evidence="6" id="KW-0238">DNA-binding</keyword>
<dbReference type="Pfam" id="PF01751">
    <property type="entry name" value="Toprim"/>
    <property type="match status" value="1"/>
</dbReference>
<dbReference type="GO" id="GO:0003677">
    <property type="term" value="F:DNA binding"/>
    <property type="evidence" value="ECO:0007669"/>
    <property type="project" value="UniProtKB-KW"/>
</dbReference>
<dbReference type="EC" id="5.6.2.1" evidence="3"/>
<dbReference type="AlphaFoldDB" id="A0A1C2IYU9"/>
<evidence type="ECO:0000256" key="7">
    <source>
        <dbReference type="ARBA" id="ARBA00023235"/>
    </source>
</evidence>
<feature type="compositionally biased region" description="Low complexity" evidence="12">
    <location>
        <begin position="613"/>
        <end position="625"/>
    </location>
</feature>
<dbReference type="InterPro" id="IPR013497">
    <property type="entry name" value="Topo_IA_cen"/>
</dbReference>
<reference evidence="15" key="1">
    <citation type="journal article" date="2016" name="Int. J. Mol. Sci.">
        <title>Comparative genomics of the extreme acidophile Acidithiobacillus thiooxidans reveals intraspecific divergence and niche adaptation.</title>
        <authorList>
            <person name="Zhang X."/>
            <person name="Feng X."/>
            <person name="Tao J."/>
            <person name="Ma L."/>
            <person name="Xiao Y."/>
            <person name="Liang Y."/>
            <person name="Liu X."/>
            <person name="Yin H."/>
        </authorList>
    </citation>
    <scope>NUCLEOTIDE SEQUENCE [LARGE SCALE GENOMIC DNA]</scope>
    <source>
        <strain evidence="15">DXS-W</strain>
    </source>
</reference>
<dbReference type="InterPro" id="IPR013826">
    <property type="entry name" value="Topo_IA_cen_sub3"/>
</dbReference>
<dbReference type="SMART" id="SM00436">
    <property type="entry name" value="TOP1Bc"/>
    <property type="match status" value="1"/>
</dbReference>
<protein>
    <recommendedName>
        <fullName evidence="3">DNA topoisomerase</fullName>
        <ecNumber evidence="3">5.6.2.1</ecNumber>
    </recommendedName>
    <alternativeName>
        <fullName evidence="11">Omega-protein</fullName>
    </alternativeName>
    <alternativeName>
        <fullName evidence="10">Relaxing enzyme</fullName>
    </alternativeName>
    <alternativeName>
        <fullName evidence="8">Swivelase</fullName>
    </alternativeName>
    <alternativeName>
        <fullName evidence="9">Untwisting enzyme</fullName>
    </alternativeName>
</protein>
<evidence type="ECO:0000256" key="4">
    <source>
        <dbReference type="ARBA" id="ARBA00022723"/>
    </source>
</evidence>
<dbReference type="Gene3D" id="2.70.20.10">
    <property type="entry name" value="Topoisomerase I, domain 3"/>
    <property type="match status" value="1"/>
</dbReference>
<dbReference type="Proteomes" id="UP000095008">
    <property type="component" value="Unassembled WGS sequence"/>
</dbReference>
<organism evidence="15 16">
    <name type="scientific">Acidithiobacillus thiooxidans</name>
    <name type="common">Thiobacillus thiooxidans</name>
    <dbReference type="NCBI Taxonomy" id="930"/>
    <lineage>
        <taxon>Bacteria</taxon>
        <taxon>Pseudomonadati</taxon>
        <taxon>Pseudomonadota</taxon>
        <taxon>Acidithiobacillia</taxon>
        <taxon>Acidithiobacillales</taxon>
        <taxon>Acidithiobacillaceae</taxon>
        <taxon>Acidithiobacillus</taxon>
    </lineage>
</organism>
<evidence type="ECO:0000313" key="15">
    <source>
        <dbReference type="EMBL" id="OCX69934.1"/>
    </source>
</evidence>
<dbReference type="GO" id="GO:0003917">
    <property type="term" value="F:DNA topoisomerase type I (single strand cut, ATP-independent) activity"/>
    <property type="evidence" value="ECO:0007669"/>
    <property type="project" value="UniProtKB-EC"/>
</dbReference>
<sequence>MRLFIAEKPSLGKGIAKYLPGSASSGRGYIQCGSDVVTWCFGHVFEQVEPDYYLPDDVPLAKNGKKKWRFEDLPIFPEHWKLEAKDDAKAQIKVIRDLLKKADLVVNAGDPDREGQLLVDEVLEELGWKGPTQRIWLAALDEQSIKKALSSIRDNREYQNLCNAARARSWADWLVGMNLSRAFTLQNSGGGVVSIGRVQTPTLALIVARDEKIENFQPKDYFVPRIHTGFWSSWELHEDFSGVDGEGYLTDRKAADSLIARAQAEGRAVVQEYESREKQQSAPLGFSLAELQKVCSAKLGMSAQQVLDAAQALYETHKCATYPRTDCRYLPEEQFAEAGRVLSGLARLGFGDLVKNADAARKSSIWNTGKVTAHHAIIPTGSMESRPEGATAKVYEIIVRSYLAQFYPSYVYRAIKAVLGCAGESWKATANVPVSPGWKAVYGLSEEEGEAAQQPIPVLQKGQVLPVQDADVQAKQTKPPARFTDGSLIEAMSNIHKFIEDEAAKAKLKETSGLGTEATRASILETLLGRGFVERKGKQLISTRAGRELVKALPSELTDPVTTAKWEDALSLIAEGKLTMEQFEEVQRAVVARHIAAAKSSHVTVGEARSRNGTGAAAGKARKPGPTCAACKESKTVVLRTKNGKNWLKCEACGAAFWPEKNGKGCGTPWEARA</sequence>
<dbReference type="PANTHER" id="PTHR11390">
    <property type="entry name" value="PROKARYOTIC DNA TOPOISOMERASE"/>
    <property type="match status" value="1"/>
</dbReference>
<dbReference type="GO" id="GO:0006265">
    <property type="term" value="P:DNA topological change"/>
    <property type="evidence" value="ECO:0007669"/>
    <property type="project" value="InterPro"/>
</dbReference>
<dbReference type="SUPFAM" id="SSF56712">
    <property type="entry name" value="Prokaryotic type I DNA topoisomerase"/>
    <property type="match status" value="1"/>
</dbReference>
<gene>
    <name evidence="15" type="ORF">A6M23_14550</name>
</gene>
<comment type="similarity">
    <text evidence="2">Belongs to the type IA topoisomerase family.</text>
</comment>
<evidence type="ECO:0000256" key="10">
    <source>
        <dbReference type="ARBA" id="ARBA00032235"/>
    </source>
</evidence>
<feature type="domain" description="Topo IA-type catalytic" evidence="14">
    <location>
        <begin position="158"/>
        <end position="596"/>
    </location>
</feature>
<dbReference type="PANTHER" id="PTHR11390:SF21">
    <property type="entry name" value="DNA TOPOISOMERASE 3-ALPHA"/>
    <property type="match status" value="1"/>
</dbReference>
<dbReference type="CDD" id="cd00186">
    <property type="entry name" value="TOP1Ac"/>
    <property type="match status" value="1"/>
</dbReference>
<dbReference type="PRINTS" id="PR00417">
    <property type="entry name" value="PRTPISMRASEI"/>
</dbReference>
<dbReference type="InterPro" id="IPR005738">
    <property type="entry name" value="TopoIII"/>
</dbReference>
<dbReference type="Gene3D" id="3.40.50.140">
    <property type="match status" value="1"/>
</dbReference>
<feature type="region of interest" description="Disordered" evidence="12">
    <location>
        <begin position="603"/>
        <end position="625"/>
    </location>
</feature>
<dbReference type="InterPro" id="IPR013824">
    <property type="entry name" value="Topo_IA_cen_sub1"/>
</dbReference>
<dbReference type="SMART" id="SM00493">
    <property type="entry name" value="TOPRIM"/>
    <property type="match status" value="1"/>
</dbReference>
<dbReference type="GO" id="GO:0006310">
    <property type="term" value="P:DNA recombination"/>
    <property type="evidence" value="ECO:0007669"/>
    <property type="project" value="TreeGrafter"/>
</dbReference>
<evidence type="ECO:0000256" key="1">
    <source>
        <dbReference type="ARBA" id="ARBA00000213"/>
    </source>
</evidence>
<evidence type="ECO:0000259" key="13">
    <source>
        <dbReference type="PROSITE" id="PS50880"/>
    </source>
</evidence>